<feature type="chain" id="PRO_5014739779" description="Carboxypeptidase regulatory-like domain-containing protein" evidence="1">
    <location>
        <begin position="20"/>
        <end position="587"/>
    </location>
</feature>
<reference evidence="2 3" key="1">
    <citation type="submission" date="2015-09" db="EMBL/GenBank/DDBJ databases">
        <title>Sorangium comparison.</title>
        <authorList>
            <person name="Zaburannyi N."/>
            <person name="Bunk B."/>
            <person name="Overmann J."/>
            <person name="Mueller R."/>
        </authorList>
    </citation>
    <scope>NUCLEOTIDE SEQUENCE [LARGE SCALE GENOMIC DNA]</scope>
    <source>
        <strain evidence="2 3">So ce26</strain>
    </source>
</reference>
<evidence type="ECO:0000313" key="2">
    <source>
        <dbReference type="EMBL" id="AUX48631.1"/>
    </source>
</evidence>
<gene>
    <name evidence="2" type="ORF">SOCE26_101700</name>
</gene>
<evidence type="ECO:0008006" key="4">
    <source>
        <dbReference type="Google" id="ProtNLM"/>
    </source>
</evidence>
<dbReference type="InterPro" id="IPR008969">
    <property type="entry name" value="CarboxyPept-like_regulatory"/>
</dbReference>
<proteinExistence type="predicted"/>
<name>A0A2L0FAT1_SORCE</name>
<evidence type="ECO:0000256" key="1">
    <source>
        <dbReference type="SAM" id="SignalP"/>
    </source>
</evidence>
<protein>
    <recommendedName>
        <fullName evidence="4">Carboxypeptidase regulatory-like domain-containing protein</fullName>
    </recommendedName>
</protein>
<accession>A0A2L0FAT1</accession>
<feature type="signal peptide" evidence="1">
    <location>
        <begin position="1"/>
        <end position="19"/>
    </location>
</feature>
<dbReference type="SUPFAM" id="SSF49464">
    <property type="entry name" value="Carboxypeptidase regulatory domain-like"/>
    <property type="match status" value="1"/>
</dbReference>
<dbReference type="PROSITE" id="PS51257">
    <property type="entry name" value="PROKAR_LIPOPROTEIN"/>
    <property type="match status" value="1"/>
</dbReference>
<keyword evidence="1" id="KW-0732">Signal</keyword>
<organism evidence="2 3">
    <name type="scientific">Sorangium cellulosum</name>
    <name type="common">Polyangium cellulosum</name>
    <dbReference type="NCBI Taxonomy" id="56"/>
    <lineage>
        <taxon>Bacteria</taxon>
        <taxon>Pseudomonadati</taxon>
        <taxon>Myxococcota</taxon>
        <taxon>Polyangia</taxon>
        <taxon>Polyangiales</taxon>
        <taxon>Polyangiaceae</taxon>
        <taxon>Sorangium</taxon>
    </lineage>
</organism>
<dbReference type="Proteomes" id="UP000238348">
    <property type="component" value="Chromosome"/>
</dbReference>
<dbReference type="EMBL" id="CP012673">
    <property type="protein sequence ID" value="AUX48631.1"/>
    <property type="molecule type" value="Genomic_DNA"/>
</dbReference>
<sequence>MSRRSIARIVLLACLPASAACSIPLESAEAMPTNACDSSVQCGPGATCAEVGGQRACVSTSAELEGLFLEIRPAAANVGAEPSNLLNFATQEIAIARHADAGQVYFVDLDVPSPASVSANWSVGGSYCDIDGGGIFPLKVEFRRVSPHVGLEGQSYWTTSAPNGLGGQRFELAIPTGDYHVHIIPQPHKDCDYDLPPPIFLPNQHIPAVWKPDIMAGSPRVLAGSLKVPRGVDVSGWKLDLLEPLTGSVISQVGVLEQSDAQPDVPFSVKFYLADPTTIPIVRLRPKDGDARLTTYWQLDGVALDGSTQDLALLLFDAEAEAEAEARRVEGRVLDMAGNPVFATVRIQRATTSGKLQHAAYKLDTETDETGLFEASLPPGEYVVYAQPSGDATKAKAEQILKVPAGSDCYCGQTILIPEAGSLRGRVSGPTGEQMAGAAVFAVPSVSAAKSYFNRVLQLDPLLPRQASGVLQGGGFSLRIDPGEFDFSIRPPPGSAYPWLVRPRLTVPSTDAPIAELDLTMPYPAVLQGVVRDYTGAPLGDALVVAWLPVESTTPRGEEVAGVLQIGETRSGPDGSYVLLLPPSTSR</sequence>
<dbReference type="Gene3D" id="2.60.40.1120">
    <property type="entry name" value="Carboxypeptidase-like, regulatory domain"/>
    <property type="match status" value="1"/>
</dbReference>
<dbReference type="RefSeq" id="WP_199789518.1">
    <property type="nucleotide sequence ID" value="NZ_CP012673.1"/>
</dbReference>
<dbReference type="AlphaFoldDB" id="A0A2L0FAT1"/>
<evidence type="ECO:0000313" key="3">
    <source>
        <dbReference type="Proteomes" id="UP000238348"/>
    </source>
</evidence>